<accession>A0A3P1B939</accession>
<comment type="caution">
    <text evidence="1">The sequence shown here is derived from an EMBL/GenBank/DDBJ whole genome shotgun (WGS) entry which is preliminary data.</text>
</comment>
<name>A0A3P1B939_9BACT</name>
<dbReference type="NCBIfam" id="TIGR04256">
    <property type="entry name" value="GxxExxY"/>
    <property type="match status" value="1"/>
</dbReference>
<dbReference type="OrthoDB" id="1119698at2"/>
<sequence length="143" mass="16428">MEDSKLSYQIIRGAIEVHRALGPGLLESAYQECLQYELSEYGLYVEREKPMPIVYKEVRLNHGYRMDLLVEGRIVVETKTVEALTDVHFAQLLTYLKLGQFRLGLLINFHVTLLKEGISRVLNPDLKTPLNSILLRSTPRNNT</sequence>
<dbReference type="RefSeq" id="WP_124879481.1">
    <property type="nucleotide sequence ID" value="NZ_RQJO01000017.1"/>
</dbReference>
<dbReference type="InterPro" id="IPR026350">
    <property type="entry name" value="GxxExxY"/>
</dbReference>
<protein>
    <submittedName>
        <fullName evidence="1">GxxExxY protein</fullName>
    </submittedName>
</protein>
<dbReference type="EMBL" id="RQJO01000017">
    <property type="protein sequence ID" value="RRA97616.1"/>
    <property type="molecule type" value="Genomic_DNA"/>
</dbReference>
<dbReference type="Pfam" id="PF13366">
    <property type="entry name" value="PDDEXK_3"/>
    <property type="match status" value="1"/>
</dbReference>
<keyword evidence="2" id="KW-1185">Reference proteome</keyword>
<gene>
    <name evidence="1" type="ORF">EHT25_31710</name>
</gene>
<dbReference type="AlphaFoldDB" id="A0A3P1B939"/>
<evidence type="ECO:0000313" key="2">
    <source>
        <dbReference type="Proteomes" id="UP000271925"/>
    </source>
</evidence>
<evidence type="ECO:0000313" key="1">
    <source>
        <dbReference type="EMBL" id="RRA97616.1"/>
    </source>
</evidence>
<organism evidence="1 2">
    <name type="scientific">Larkinella rosea</name>
    <dbReference type="NCBI Taxonomy" id="2025312"/>
    <lineage>
        <taxon>Bacteria</taxon>
        <taxon>Pseudomonadati</taxon>
        <taxon>Bacteroidota</taxon>
        <taxon>Cytophagia</taxon>
        <taxon>Cytophagales</taxon>
        <taxon>Spirosomataceae</taxon>
        <taxon>Larkinella</taxon>
    </lineage>
</organism>
<proteinExistence type="predicted"/>
<reference evidence="1 2" key="1">
    <citation type="submission" date="2018-11" db="EMBL/GenBank/DDBJ databases">
        <authorList>
            <person name="Zhou Z."/>
            <person name="Wang G."/>
        </authorList>
    </citation>
    <scope>NUCLEOTIDE SEQUENCE [LARGE SCALE GENOMIC DNA]</scope>
    <source>
        <strain evidence="1 2">KCTC52004</strain>
    </source>
</reference>
<dbReference type="Proteomes" id="UP000271925">
    <property type="component" value="Unassembled WGS sequence"/>
</dbReference>